<dbReference type="EMBL" id="JAANNP010000037">
    <property type="protein sequence ID" value="NHC15569.1"/>
    <property type="molecule type" value="Genomic_DNA"/>
</dbReference>
<feature type="chain" id="PRO_5047386049" description="Sugar lactone lactonase YvrE" evidence="1">
    <location>
        <begin position="33"/>
        <end position="334"/>
    </location>
</feature>
<dbReference type="Gene3D" id="2.120.10.30">
    <property type="entry name" value="TolB, C-terminal domain"/>
    <property type="match status" value="1"/>
</dbReference>
<sequence length="334" mass="34085">MELSKKQRRWVGPVIALSAAASVTTLPVAAHAAPAGAASAAAVRAAVVGPAQLDLPDGFRPEGITSIPGGTDYFAGSMVDGRIWKGSLATGQGSVVTPGATGRALRGMVYDPRSRFVWTVGTHESGGGIILAVNSRTGGVVHNYRVADAQFLNDLTLAPTGLWVTDSRVERLLNIPLGSSGLPTGTGYTTTPLTGAWPVTGNTRANGIRALVDGSLLLDHSGAGGLYRVNPATGVATVVPISGGTLTGGDGIELAGNIAYVVRGNGTAVTVLKLGYGAGLALTAHWQGVISDPAFDVPSTTTRNGKYIYSINARFGVANPGAADYWVTRTPAKL</sequence>
<keyword evidence="1" id="KW-0732">Signal</keyword>
<reference evidence="2 3" key="1">
    <citation type="submission" date="2020-03" db="EMBL/GenBank/DDBJ databases">
        <title>Two novel Motilibacter sp.</title>
        <authorList>
            <person name="Liu S."/>
        </authorList>
    </citation>
    <scope>NUCLEOTIDE SEQUENCE [LARGE SCALE GENOMIC DNA]</scope>
    <source>
        <strain evidence="2 3">E257</strain>
    </source>
</reference>
<keyword evidence="3" id="KW-1185">Reference proteome</keyword>
<proteinExistence type="predicted"/>
<evidence type="ECO:0000313" key="3">
    <source>
        <dbReference type="Proteomes" id="UP000800981"/>
    </source>
</evidence>
<organism evidence="2 3">
    <name type="scientific">Motilibacter deserti</name>
    <dbReference type="NCBI Taxonomy" id="2714956"/>
    <lineage>
        <taxon>Bacteria</taxon>
        <taxon>Bacillati</taxon>
        <taxon>Actinomycetota</taxon>
        <taxon>Actinomycetes</taxon>
        <taxon>Motilibacterales</taxon>
        <taxon>Motilibacteraceae</taxon>
        <taxon>Motilibacter</taxon>
    </lineage>
</organism>
<dbReference type="InterPro" id="IPR011042">
    <property type="entry name" value="6-blade_b-propeller_TolB-like"/>
</dbReference>
<evidence type="ECO:0008006" key="4">
    <source>
        <dbReference type="Google" id="ProtNLM"/>
    </source>
</evidence>
<protein>
    <recommendedName>
        <fullName evidence="4">Sugar lactone lactonase YvrE</fullName>
    </recommendedName>
</protein>
<accession>A0ABX0H160</accession>
<dbReference type="Proteomes" id="UP000800981">
    <property type="component" value="Unassembled WGS sequence"/>
</dbReference>
<dbReference type="SUPFAM" id="SSF63829">
    <property type="entry name" value="Calcium-dependent phosphotriesterase"/>
    <property type="match status" value="1"/>
</dbReference>
<evidence type="ECO:0000256" key="1">
    <source>
        <dbReference type="SAM" id="SignalP"/>
    </source>
</evidence>
<evidence type="ECO:0000313" key="2">
    <source>
        <dbReference type="EMBL" id="NHC15569.1"/>
    </source>
</evidence>
<name>A0ABX0H160_9ACTN</name>
<comment type="caution">
    <text evidence="2">The sequence shown here is derived from an EMBL/GenBank/DDBJ whole genome shotgun (WGS) entry which is preliminary data.</text>
</comment>
<gene>
    <name evidence="2" type="ORF">G9H71_17450</name>
</gene>
<feature type="signal peptide" evidence="1">
    <location>
        <begin position="1"/>
        <end position="32"/>
    </location>
</feature>